<accession>A0A318SMX8</accession>
<dbReference type="PROSITE" id="PS50983">
    <property type="entry name" value="FE_B12_PBP"/>
    <property type="match status" value="1"/>
</dbReference>
<feature type="domain" description="Fe/B12 periplasmic-binding" evidence="2">
    <location>
        <begin position="28"/>
        <end position="283"/>
    </location>
</feature>
<comment type="caution">
    <text evidence="3">The sequence shown here is derived from an EMBL/GenBank/DDBJ whole genome shotgun (WGS) entry which is preliminary data.</text>
</comment>
<protein>
    <submittedName>
        <fullName evidence="3">Iron complex transport system substrate-binding protein</fullName>
    </submittedName>
</protein>
<proteinExistence type="predicted"/>
<dbReference type="AlphaFoldDB" id="A0A318SMX8"/>
<dbReference type="PANTHER" id="PTHR30535:SF4">
    <property type="entry name" value="HEMIN-BINDING PERIPLASMIC PROTEIN HMUT"/>
    <property type="match status" value="1"/>
</dbReference>
<dbReference type="RefSeq" id="WP_110815530.1">
    <property type="nucleotide sequence ID" value="NZ_QJTE01000007.1"/>
</dbReference>
<reference evidence="3 4" key="1">
    <citation type="submission" date="2018-06" db="EMBL/GenBank/DDBJ databases">
        <title>Genomic Encyclopedia of Type Strains, Phase III (KMG-III): the genomes of soil and plant-associated and newly described type strains.</title>
        <authorList>
            <person name="Whitman W."/>
        </authorList>
    </citation>
    <scope>NUCLEOTIDE SEQUENCE [LARGE SCALE GENOMIC DNA]</scope>
    <source>
        <strain evidence="3 4">CECT 9025</strain>
    </source>
</reference>
<dbReference type="OrthoDB" id="9797736at2"/>
<evidence type="ECO:0000256" key="1">
    <source>
        <dbReference type="SAM" id="SignalP"/>
    </source>
</evidence>
<sequence>MRRRAVLAVLALLAAGRAGAEQYPDTRQIVSIGGPITEIVYALGQQNRLVARDTTSTYPEAATDLPDVGYMRQLSPEGVLSVGPDLILARETSGPPETMQVLGEAGIPVVLVPDRFDAEGVSEAVRMVGDALGEADAAEAMAQRIEAQFAALRQGVEARPDALRVLFVLSVDGGRLNVAGSGTGADGLLSLAGGTNVMGSAFGGYKLITDEALIEAAPDAILMMDSTGDHSLADEAVLTIPAVTATPAGQAGRVVRVPDWALGFGPRTPEAARDLHDALFGTP</sequence>
<dbReference type="PANTHER" id="PTHR30535">
    <property type="entry name" value="VITAMIN B12-BINDING PROTEIN"/>
    <property type="match status" value="1"/>
</dbReference>
<keyword evidence="1" id="KW-0732">Signal</keyword>
<evidence type="ECO:0000313" key="3">
    <source>
        <dbReference type="EMBL" id="PYE81313.1"/>
    </source>
</evidence>
<dbReference type="InterPro" id="IPR002491">
    <property type="entry name" value="ABC_transptr_periplasmic_BD"/>
</dbReference>
<dbReference type="InterPro" id="IPR050902">
    <property type="entry name" value="ABC_Transporter_SBP"/>
</dbReference>
<evidence type="ECO:0000259" key="2">
    <source>
        <dbReference type="PROSITE" id="PS50983"/>
    </source>
</evidence>
<dbReference type="Gene3D" id="3.40.50.1980">
    <property type="entry name" value="Nitrogenase molybdenum iron protein domain"/>
    <property type="match status" value="2"/>
</dbReference>
<dbReference type="Pfam" id="PF01497">
    <property type="entry name" value="Peripla_BP_2"/>
    <property type="match status" value="1"/>
</dbReference>
<dbReference type="Proteomes" id="UP000248311">
    <property type="component" value="Unassembled WGS sequence"/>
</dbReference>
<dbReference type="SUPFAM" id="SSF53807">
    <property type="entry name" value="Helical backbone' metal receptor"/>
    <property type="match status" value="1"/>
</dbReference>
<dbReference type="EMBL" id="QJTE01000007">
    <property type="protein sequence ID" value="PYE81313.1"/>
    <property type="molecule type" value="Genomic_DNA"/>
</dbReference>
<name>A0A318SMX8_9RHOB</name>
<feature type="chain" id="PRO_5016301154" evidence="1">
    <location>
        <begin position="21"/>
        <end position="283"/>
    </location>
</feature>
<keyword evidence="4" id="KW-1185">Reference proteome</keyword>
<gene>
    <name evidence="3" type="ORF">DFP88_107104</name>
</gene>
<evidence type="ECO:0000313" key="4">
    <source>
        <dbReference type="Proteomes" id="UP000248311"/>
    </source>
</evidence>
<organism evidence="3 4">
    <name type="scientific">Pseudoroseicyclus aestuarii</name>
    <dbReference type="NCBI Taxonomy" id="1795041"/>
    <lineage>
        <taxon>Bacteria</taxon>
        <taxon>Pseudomonadati</taxon>
        <taxon>Pseudomonadota</taxon>
        <taxon>Alphaproteobacteria</taxon>
        <taxon>Rhodobacterales</taxon>
        <taxon>Paracoccaceae</taxon>
        <taxon>Pseudoroseicyclus</taxon>
    </lineage>
</organism>
<dbReference type="CDD" id="cd01149">
    <property type="entry name" value="HutB"/>
    <property type="match status" value="1"/>
</dbReference>
<feature type="signal peptide" evidence="1">
    <location>
        <begin position="1"/>
        <end position="20"/>
    </location>
</feature>